<dbReference type="Pfam" id="PF18860">
    <property type="entry name" value="AbiJ_NTD3"/>
    <property type="match status" value="1"/>
</dbReference>
<feature type="compositionally biased region" description="Basic and acidic residues" evidence="1">
    <location>
        <begin position="244"/>
        <end position="253"/>
    </location>
</feature>
<evidence type="ECO:0000313" key="3">
    <source>
        <dbReference type="EMBL" id="MFM0007652.1"/>
    </source>
</evidence>
<evidence type="ECO:0000313" key="4">
    <source>
        <dbReference type="Proteomes" id="UP001629230"/>
    </source>
</evidence>
<sequence>MKISQLTRRDLIDAIAAERLDWSGRLEESEFLSRIYDLESLPSTDGRFKDAAGDIWQHRVNNFDWDEDWVFYDSRFGLMNGDDEIFLRFLCETLHPVVRADATEADRMCQLFNQILQADGFQLVERTRLSGRPVYAGRFVGVVATPGLSAARDTLAGTDPGYVAQQITRMDAAVLNDPGLAIGTAKELVETCCKTILTERSVGFSKNADLPELVKLTSKELDAMWEGSDRKPDWSKTGLAHSFSPKEHANGYA</sequence>
<feature type="domain" description="AbiJ-NTD3" evidence="2">
    <location>
        <begin position="2"/>
        <end position="169"/>
    </location>
</feature>
<dbReference type="Proteomes" id="UP001629230">
    <property type="component" value="Unassembled WGS sequence"/>
</dbReference>
<name>A0ABW9B8E8_9BURK</name>
<protein>
    <recommendedName>
        <fullName evidence="2">AbiJ-NTD3 domain-containing protein</fullName>
    </recommendedName>
</protein>
<keyword evidence="4" id="KW-1185">Reference proteome</keyword>
<dbReference type="EMBL" id="JAQQEZ010000065">
    <property type="protein sequence ID" value="MFM0007652.1"/>
    <property type="molecule type" value="Genomic_DNA"/>
</dbReference>
<feature type="region of interest" description="Disordered" evidence="1">
    <location>
        <begin position="227"/>
        <end position="253"/>
    </location>
</feature>
<dbReference type="InterPro" id="IPR041427">
    <property type="entry name" value="AbiJ-NTD3"/>
</dbReference>
<dbReference type="RefSeq" id="WP_408182361.1">
    <property type="nucleotide sequence ID" value="NZ_JAQQEZ010000065.1"/>
</dbReference>
<comment type="caution">
    <text evidence="3">The sequence shown here is derived from an EMBL/GenBank/DDBJ whole genome shotgun (WGS) entry which is preliminary data.</text>
</comment>
<gene>
    <name evidence="3" type="ORF">PQR57_42780</name>
</gene>
<organism evidence="3 4">
    <name type="scientific">Paraburkholderia dipogonis</name>
    <dbReference type="NCBI Taxonomy" id="1211383"/>
    <lineage>
        <taxon>Bacteria</taxon>
        <taxon>Pseudomonadati</taxon>
        <taxon>Pseudomonadota</taxon>
        <taxon>Betaproteobacteria</taxon>
        <taxon>Burkholderiales</taxon>
        <taxon>Burkholderiaceae</taxon>
        <taxon>Paraburkholderia</taxon>
    </lineage>
</organism>
<evidence type="ECO:0000259" key="2">
    <source>
        <dbReference type="Pfam" id="PF18860"/>
    </source>
</evidence>
<accession>A0ABW9B8E8</accession>
<proteinExistence type="predicted"/>
<reference evidence="3 4" key="1">
    <citation type="journal article" date="2024" name="Chem. Sci.">
        <title>Discovery of megapolipeptins by genome mining of a Burkholderiales bacteria collection.</title>
        <authorList>
            <person name="Paulo B.S."/>
            <person name="Recchia M.J.J."/>
            <person name="Lee S."/>
            <person name="Fergusson C.H."/>
            <person name="Romanowski S.B."/>
            <person name="Hernandez A."/>
            <person name="Krull N."/>
            <person name="Liu D.Y."/>
            <person name="Cavanagh H."/>
            <person name="Bos A."/>
            <person name="Gray C.A."/>
            <person name="Murphy B.T."/>
            <person name="Linington R.G."/>
            <person name="Eustaquio A.S."/>
        </authorList>
    </citation>
    <scope>NUCLEOTIDE SEQUENCE [LARGE SCALE GENOMIC DNA]</scope>
    <source>
        <strain evidence="3 4">RL17-350-BIC-A</strain>
    </source>
</reference>
<evidence type="ECO:0000256" key="1">
    <source>
        <dbReference type="SAM" id="MobiDB-lite"/>
    </source>
</evidence>